<gene>
    <name evidence="1" type="ORF">SAMN05443248_2989</name>
</gene>
<accession>A0A1M5NGW6</accession>
<dbReference type="Proteomes" id="UP000189796">
    <property type="component" value="Chromosome I"/>
</dbReference>
<dbReference type="AlphaFoldDB" id="A0A1M5NGW6"/>
<evidence type="ECO:0000313" key="2">
    <source>
        <dbReference type="Proteomes" id="UP000189796"/>
    </source>
</evidence>
<dbReference type="EMBL" id="LT670817">
    <property type="protein sequence ID" value="SHG88675.1"/>
    <property type="molecule type" value="Genomic_DNA"/>
</dbReference>
<protein>
    <submittedName>
        <fullName evidence="1">Uncharacterized protein</fullName>
    </submittedName>
</protein>
<sequence length="70" mass="8100">MADTINVPNLDCLDQSELRELAKHLLALSRYASQKAHAMDLRSSGKIKLALYAEEILDKRYQALPTEWRW</sequence>
<reference evidence="1 2" key="1">
    <citation type="submission" date="2016-11" db="EMBL/GenBank/DDBJ databases">
        <authorList>
            <person name="Jaros S."/>
            <person name="Januszkiewicz K."/>
            <person name="Wedrychowicz H."/>
        </authorList>
    </citation>
    <scope>NUCLEOTIDE SEQUENCE [LARGE SCALE GENOMIC DNA]</scope>
    <source>
        <strain evidence="1 2">GAS138</strain>
    </source>
</reference>
<proteinExistence type="predicted"/>
<organism evidence="1 2">
    <name type="scientific">Bradyrhizobium erythrophlei</name>
    <dbReference type="NCBI Taxonomy" id="1437360"/>
    <lineage>
        <taxon>Bacteria</taxon>
        <taxon>Pseudomonadati</taxon>
        <taxon>Pseudomonadota</taxon>
        <taxon>Alphaproteobacteria</taxon>
        <taxon>Hyphomicrobiales</taxon>
        <taxon>Nitrobacteraceae</taxon>
        <taxon>Bradyrhizobium</taxon>
    </lineage>
</organism>
<dbReference type="RefSeq" id="WP_079601923.1">
    <property type="nucleotide sequence ID" value="NZ_LT670817.1"/>
</dbReference>
<name>A0A1M5NGW6_9BRAD</name>
<evidence type="ECO:0000313" key="1">
    <source>
        <dbReference type="EMBL" id="SHG88675.1"/>
    </source>
</evidence>